<proteinExistence type="predicted"/>
<name>A0A414RJV1_9BACT</name>
<dbReference type="EMBL" id="QRHQ01000001">
    <property type="protein sequence ID" value="RHF93458.1"/>
    <property type="molecule type" value="Genomic_DNA"/>
</dbReference>
<comment type="caution">
    <text evidence="3">The sequence shown here is derived from an EMBL/GenBank/DDBJ whole genome shotgun (WGS) entry which is preliminary data.</text>
</comment>
<dbReference type="AlphaFoldDB" id="A0A414RJV1"/>
<dbReference type="Gene3D" id="1.20.5.340">
    <property type="match status" value="1"/>
</dbReference>
<feature type="coiled-coil region" evidence="1">
    <location>
        <begin position="49"/>
        <end position="76"/>
    </location>
</feature>
<dbReference type="PROSITE" id="PS51257">
    <property type="entry name" value="PROKAR_LIPOPROTEIN"/>
    <property type="match status" value="1"/>
</dbReference>
<gene>
    <name evidence="3" type="ORF">DW653_00895</name>
</gene>
<keyword evidence="2" id="KW-1133">Transmembrane helix</keyword>
<evidence type="ECO:0000313" key="4">
    <source>
        <dbReference type="Proteomes" id="UP000283485"/>
    </source>
</evidence>
<accession>A0A414RJV1</accession>
<keyword evidence="2" id="KW-0472">Membrane</keyword>
<evidence type="ECO:0000256" key="2">
    <source>
        <dbReference type="SAM" id="Phobius"/>
    </source>
</evidence>
<sequence length="281" mass="32550">MIKDMRNVFTIMFLALSLVFYGCSDNTNERDNLEKSQVFDDNEKNYPQMHELRNELSSLKKELEEHGNAIDELEERNNPKWELVLETGFFIVIMTFVITSYFLKIRNIQKNLKQNRSDIDELENKIKKISNNISNIKERTVSAPQPFYNKLKTQNEISALVKEKPDTPTIEEKRESSSLAHTEEIKNGYFGMLIGNKYFDKFMTSISDNALFRAYIKDTEGEFEVFSLDAIRSIDGIENAVCKEGVSIKDAKHFDVIQKGKVKKNPKGKWDIIAPTRIKLS</sequence>
<organism evidence="3 4">
    <name type="scientific">Phocaeicola plebeius</name>
    <dbReference type="NCBI Taxonomy" id="310297"/>
    <lineage>
        <taxon>Bacteria</taxon>
        <taxon>Pseudomonadati</taxon>
        <taxon>Bacteroidota</taxon>
        <taxon>Bacteroidia</taxon>
        <taxon>Bacteroidales</taxon>
        <taxon>Bacteroidaceae</taxon>
        <taxon>Phocaeicola</taxon>
    </lineage>
</organism>
<protein>
    <recommendedName>
        <fullName evidence="5">Lipoprotein</fullName>
    </recommendedName>
</protein>
<evidence type="ECO:0000256" key="1">
    <source>
        <dbReference type="SAM" id="Coils"/>
    </source>
</evidence>
<evidence type="ECO:0000313" key="3">
    <source>
        <dbReference type="EMBL" id="RHF93458.1"/>
    </source>
</evidence>
<feature type="transmembrane region" description="Helical" evidence="2">
    <location>
        <begin position="83"/>
        <end position="103"/>
    </location>
</feature>
<keyword evidence="2" id="KW-0812">Transmembrane</keyword>
<feature type="coiled-coil region" evidence="1">
    <location>
        <begin position="105"/>
        <end position="139"/>
    </location>
</feature>
<evidence type="ECO:0008006" key="5">
    <source>
        <dbReference type="Google" id="ProtNLM"/>
    </source>
</evidence>
<dbReference type="Proteomes" id="UP000283485">
    <property type="component" value="Unassembled WGS sequence"/>
</dbReference>
<keyword evidence="1" id="KW-0175">Coiled coil</keyword>
<reference evidence="3 4" key="1">
    <citation type="submission" date="2018-08" db="EMBL/GenBank/DDBJ databases">
        <title>A genome reference for cultivated species of the human gut microbiota.</title>
        <authorList>
            <person name="Zou Y."/>
            <person name="Xue W."/>
            <person name="Luo G."/>
        </authorList>
    </citation>
    <scope>NUCLEOTIDE SEQUENCE [LARGE SCALE GENOMIC DNA]</scope>
    <source>
        <strain evidence="3 4">AM23-23</strain>
    </source>
</reference>